<dbReference type="SUPFAM" id="SSF52777">
    <property type="entry name" value="CoA-dependent acyltransferases"/>
    <property type="match status" value="2"/>
</dbReference>
<dbReference type="SMR" id="A0A0H4TJK1"/>
<protein>
    <recommendedName>
        <fullName evidence="6">Phthiocerol/phthiodiolone dimycocerosyl transferase</fullName>
        <ecNumber evidence="5">2.3.1.282</ecNumber>
    </recommendedName>
    <alternativeName>
        <fullName evidence="11">Acyltransferase PapA5</fullName>
    </alternativeName>
    <alternativeName>
        <fullName evidence="9">Phthiocerol/phthiodiolone O-acyltransferase</fullName>
    </alternativeName>
    <alternativeName>
        <fullName evidence="10">Polyketide synthase-associated protein A5</fullName>
    </alternativeName>
</protein>
<reference evidence="13" key="1">
    <citation type="journal article" date="2015" name="J. Nat. Prod.">
        <title>Combining Mass Spectrometric Metabolic Profiling with Genomic Analysis: A Powerful Approach for Discovering Natural Products from Cyanobacteria.</title>
        <authorList>
            <person name="Kleigrewe K."/>
            <person name="Almaliti J."/>
            <person name="Tian I.Y."/>
            <person name="Kinnel R.B."/>
            <person name="Korobeynikov A."/>
            <person name="Monroe E.A."/>
            <person name="Duggan B.M."/>
            <person name="Di Marzo V."/>
            <person name="Sherman D.H."/>
            <person name="Dorrestein P.C."/>
            <person name="Gerwick L."/>
            <person name="Gerwick W.H."/>
        </authorList>
    </citation>
    <scope>NUCLEOTIDE SEQUENCE</scope>
    <source>
        <strain evidence="13">PNG 5-198</strain>
    </source>
</reference>
<proteinExistence type="inferred from homology"/>
<name>A0A0H4TJK1_9CYAN</name>
<evidence type="ECO:0000256" key="7">
    <source>
        <dbReference type="ARBA" id="ARBA00022679"/>
    </source>
</evidence>
<dbReference type="Gene3D" id="3.30.559.10">
    <property type="entry name" value="Chloramphenicol acetyltransferase-like domain"/>
    <property type="match status" value="1"/>
</dbReference>
<evidence type="ECO:0000256" key="3">
    <source>
        <dbReference type="ARBA" id="ARBA00001907"/>
    </source>
</evidence>
<evidence type="ECO:0000256" key="11">
    <source>
        <dbReference type="ARBA" id="ARBA00033407"/>
    </source>
</evidence>
<evidence type="ECO:0000256" key="1">
    <source>
        <dbReference type="ARBA" id="ARBA00000026"/>
    </source>
</evidence>
<evidence type="ECO:0000256" key="10">
    <source>
        <dbReference type="ARBA" id="ARBA00032317"/>
    </source>
</evidence>
<evidence type="ECO:0000313" key="13">
    <source>
        <dbReference type="EMBL" id="AKQ09586.1"/>
    </source>
</evidence>
<comment type="catalytic activity">
    <reaction evidence="2">
        <text>2 a mycocerosyl-[mycocerosic acid synthase] + a phenolphthiocerol = a dimycocerosyl phenolphthiocerol + 2 holo-[mycocerosic acid synthase].</text>
        <dbReference type="EC" id="2.3.1.282"/>
    </reaction>
</comment>
<comment type="catalytic activity">
    <reaction evidence="1">
        <text>2 a mycocerosyl-[mycocerosic acid synthase] + a phthiocerol = a dimycocerosyl phthiocerol + 2 holo-[mycocerosic acid synthase].</text>
        <dbReference type="EC" id="2.3.1.282"/>
    </reaction>
</comment>
<dbReference type="EMBL" id="KP715425">
    <property type="protein sequence ID" value="AKQ09586.1"/>
    <property type="molecule type" value="Genomic_DNA"/>
</dbReference>
<sequence length="458" mass="51829">MQEPRIEEGTEVKEEIFMIDNRKLCAVEQVMEIVNRLNSSFNIVIIGRILGPLNQEIVRQALDIVQTHHPRLNSRIVGDVDNLRFETGAKKIPLRVVDTQNSRQWQETLLEELNTQIESSEVLLRAVLVQGREYSENNPSYLIIKINHAISDALSSIELYSEILTYCSKIISGEPVVPVPNLPTLPPVDELLPPSTKGFRGNINKLLFILRLLFKNIWRQPKGLSFEKTVPLELRRTGNVYRQLDAEVTKELILRCRQEKTTVQAALCAALIFATAIKIGSGKKKYVSCWIPVDLRKHLKPVIDNKNMVLLVSSITSFHTLDTNTSFWKLAREVRQQVEVGLKRGDMFTGVLMYKKMFELGLTRRDQAPQTVAISNIGRVNIPRVYGQFELSEISFASAQAMFGGIVLANVTTFEGKMFLHFPFSKPAISQETMETLVDSFLSYLVDASKGKISPWAS</sequence>
<evidence type="ECO:0000256" key="2">
    <source>
        <dbReference type="ARBA" id="ARBA00000625"/>
    </source>
</evidence>
<comment type="catalytic activity">
    <reaction evidence="3">
        <text>2 a mycocerosyl-[mycocerosic acid synthase] + a phthiodiolone = a dimycocerosyl phthiodiolone + 2 holo-[mycocerosic acid synthase].</text>
        <dbReference type="EC" id="2.3.1.282"/>
    </reaction>
</comment>
<dbReference type="AlphaFoldDB" id="A0A0H4TJK1"/>
<accession>A0A0H4TJK1</accession>
<dbReference type="EC" id="2.3.1.282" evidence="5"/>
<dbReference type="InterPro" id="IPR023213">
    <property type="entry name" value="CAT-like_dom_sf"/>
</dbReference>
<dbReference type="InterPro" id="IPR052058">
    <property type="entry name" value="Alcohol_O-acetyltransferase"/>
</dbReference>
<organism evidence="13">
    <name type="scientific">Moorena bouillonii PNG</name>
    <dbReference type="NCBI Taxonomy" id="568701"/>
    <lineage>
        <taxon>Bacteria</taxon>
        <taxon>Bacillati</taxon>
        <taxon>Cyanobacteriota</taxon>
        <taxon>Cyanophyceae</taxon>
        <taxon>Coleofasciculales</taxon>
        <taxon>Coleofasciculaceae</taxon>
        <taxon>Moorena</taxon>
    </lineage>
</organism>
<dbReference type="GO" id="GO:0016746">
    <property type="term" value="F:acyltransferase activity"/>
    <property type="evidence" value="ECO:0007669"/>
    <property type="project" value="UniProtKB-KW"/>
</dbReference>
<dbReference type="Pfam" id="PF16911">
    <property type="entry name" value="PapA_C"/>
    <property type="match status" value="1"/>
</dbReference>
<dbReference type="PANTHER" id="PTHR28037:SF1">
    <property type="entry name" value="ALCOHOL O-ACETYLTRANSFERASE 1-RELATED"/>
    <property type="match status" value="1"/>
</dbReference>
<evidence type="ECO:0000256" key="5">
    <source>
        <dbReference type="ARBA" id="ARBA00012866"/>
    </source>
</evidence>
<gene>
    <name evidence="13" type="primary">colI</name>
</gene>
<keyword evidence="7" id="KW-0808">Transferase</keyword>
<dbReference type="PANTHER" id="PTHR28037">
    <property type="entry name" value="ALCOHOL O-ACETYLTRANSFERASE 1-RELATED"/>
    <property type="match status" value="1"/>
</dbReference>
<evidence type="ECO:0000256" key="4">
    <source>
        <dbReference type="ARBA" id="ARBA00006558"/>
    </source>
</evidence>
<dbReference type="Gene3D" id="3.30.559.30">
    <property type="entry name" value="Nonribosomal peptide synthetase, condensation domain"/>
    <property type="match status" value="1"/>
</dbReference>
<feature type="domain" description="Phthiocerol/phthiodiolone dimycocerosyl transferase C-terminal" evidence="12">
    <location>
        <begin position="242"/>
        <end position="395"/>
    </location>
</feature>
<comment type="similarity">
    <text evidence="4">Belongs to the acyltransferase PapA5 family.</text>
</comment>
<evidence type="ECO:0000259" key="12">
    <source>
        <dbReference type="Pfam" id="PF16911"/>
    </source>
</evidence>
<dbReference type="InterPro" id="IPR031641">
    <property type="entry name" value="PapA_C"/>
</dbReference>
<keyword evidence="8" id="KW-0012">Acyltransferase</keyword>
<evidence type="ECO:0000256" key="9">
    <source>
        <dbReference type="ARBA" id="ARBA00030465"/>
    </source>
</evidence>
<evidence type="ECO:0000256" key="8">
    <source>
        <dbReference type="ARBA" id="ARBA00023315"/>
    </source>
</evidence>
<evidence type="ECO:0000256" key="6">
    <source>
        <dbReference type="ARBA" id="ARBA00013449"/>
    </source>
</evidence>